<name>A0ABU6TPR9_9FABA</name>
<reference evidence="1 2" key="1">
    <citation type="journal article" date="2023" name="Plants (Basel)">
        <title>Bridging the Gap: Combining Genomics and Transcriptomics Approaches to Understand Stylosanthes scabra, an Orphan Legume from the Brazilian Caatinga.</title>
        <authorList>
            <person name="Ferreira-Neto J.R.C."/>
            <person name="da Silva M.D."/>
            <person name="Binneck E."/>
            <person name="de Melo N.F."/>
            <person name="da Silva R.H."/>
            <person name="de Melo A.L.T.M."/>
            <person name="Pandolfi V."/>
            <person name="Bustamante F.O."/>
            <person name="Brasileiro-Vidal A.C."/>
            <person name="Benko-Iseppon A.M."/>
        </authorList>
    </citation>
    <scope>NUCLEOTIDE SEQUENCE [LARGE SCALE GENOMIC DNA]</scope>
    <source>
        <tissue evidence="1">Leaves</tissue>
    </source>
</reference>
<protein>
    <submittedName>
        <fullName evidence="1">Uncharacterized protein</fullName>
    </submittedName>
</protein>
<gene>
    <name evidence="1" type="ORF">PIB30_076254</name>
</gene>
<evidence type="ECO:0000313" key="2">
    <source>
        <dbReference type="Proteomes" id="UP001341840"/>
    </source>
</evidence>
<organism evidence="1 2">
    <name type="scientific">Stylosanthes scabra</name>
    <dbReference type="NCBI Taxonomy" id="79078"/>
    <lineage>
        <taxon>Eukaryota</taxon>
        <taxon>Viridiplantae</taxon>
        <taxon>Streptophyta</taxon>
        <taxon>Embryophyta</taxon>
        <taxon>Tracheophyta</taxon>
        <taxon>Spermatophyta</taxon>
        <taxon>Magnoliopsida</taxon>
        <taxon>eudicotyledons</taxon>
        <taxon>Gunneridae</taxon>
        <taxon>Pentapetalae</taxon>
        <taxon>rosids</taxon>
        <taxon>fabids</taxon>
        <taxon>Fabales</taxon>
        <taxon>Fabaceae</taxon>
        <taxon>Papilionoideae</taxon>
        <taxon>50 kb inversion clade</taxon>
        <taxon>dalbergioids sensu lato</taxon>
        <taxon>Dalbergieae</taxon>
        <taxon>Pterocarpus clade</taxon>
        <taxon>Stylosanthes</taxon>
    </lineage>
</organism>
<comment type="caution">
    <text evidence="1">The sequence shown here is derived from an EMBL/GenBank/DDBJ whole genome shotgun (WGS) entry which is preliminary data.</text>
</comment>
<evidence type="ECO:0000313" key="1">
    <source>
        <dbReference type="EMBL" id="MED6150826.1"/>
    </source>
</evidence>
<accession>A0ABU6TPR9</accession>
<keyword evidence="2" id="KW-1185">Reference proteome</keyword>
<sequence length="142" mass="15281">MGHGYPIIRSDPIRTNYIGSISPLPPFTDAAGADGLTSPFRRSSGSPCHDSRVWYCASSLSSQRSLALLKVVVALLFLAPSTHSRAVTFPCQPTSVSFAISFCVSCSPRRHVASSPSSRRHRHWSSISDAGLLFAGNVHLNL</sequence>
<proteinExistence type="predicted"/>
<dbReference type="EMBL" id="JASCZI010091615">
    <property type="protein sequence ID" value="MED6150826.1"/>
    <property type="molecule type" value="Genomic_DNA"/>
</dbReference>
<dbReference type="Proteomes" id="UP001341840">
    <property type="component" value="Unassembled WGS sequence"/>
</dbReference>